<dbReference type="AlphaFoldDB" id="A0A095VNP2"/>
<dbReference type="RefSeq" id="WP_052094506.1">
    <property type="nucleotide sequence ID" value="NZ_KN234759.1"/>
</dbReference>
<proteinExistence type="predicted"/>
<name>A0A095VNP2_9GAMM</name>
<reference evidence="2 3" key="1">
    <citation type="journal article" date="2014" name="Genome Announc.">
        <title>Genome Sequence of Gammaproteobacterial Pseudohaliea rubra Type Strain DSM 19751, Isolated from Coastal Seawater of the Mediterranean Sea.</title>
        <authorList>
            <person name="Spring S."/>
            <person name="Fiebig A."/>
            <person name="Riedel T."/>
            <person name="Goker M."/>
            <person name="Klenk H.P."/>
        </authorList>
    </citation>
    <scope>NUCLEOTIDE SEQUENCE [LARGE SCALE GENOMIC DNA]</scope>
    <source>
        <strain evidence="2 3">DSM 19751</strain>
    </source>
</reference>
<organism evidence="2 3">
    <name type="scientific">Pseudohaliea rubra DSM 19751</name>
    <dbReference type="NCBI Taxonomy" id="1265313"/>
    <lineage>
        <taxon>Bacteria</taxon>
        <taxon>Pseudomonadati</taxon>
        <taxon>Pseudomonadota</taxon>
        <taxon>Gammaproteobacteria</taxon>
        <taxon>Cellvibrionales</taxon>
        <taxon>Halieaceae</taxon>
        <taxon>Pseudohaliea</taxon>
    </lineage>
</organism>
<dbReference type="HOGENOM" id="CLU_074754_0_0_6"/>
<dbReference type="eggNOG" id="COG1597">
    <property type="taxonomic scope" value="Bacteria"/>
</dbReference>
<evidence type="ECO:0000313" key="3">
    <source>
        <dbReference type="Proteomes" id="UP000029640"/>
    </source>
</evidence>
<protein>
    <recommendedName>
        <fullName evidence="1">DAGKc domain-containing protein</fullName>
    </recommendedName>
</protein>
<dbReference type="EMBL" id="AUVB01000077">
    <property type="protein sequence ID" value="KGE02995.1"/>
    <property type="molecule type" value="Genomic_DNA"/>
</dbReference>
<sequence length="358" mass="38029">MTAAGRAGLLSAGAVARWPLPVLGDSATAATSLILRSRTLRIGVLSNANSGHNRRRLARLAALAARYPYVMHRATGHGDEVLGALQDFAARGIDVLAINGGDGTIARVLGEVLERRPFAARLPIALLPGGTANMTADRLGVRGGLLRAARRLFVWAGGGDGNCRPLVRPLLRVRFADGRDNAYGMFLGAGAVIQGTEYAHREVHARGLRNNAGLAVAVARTLWGLHRGDPRFVQPVNLTMTIDGYTTVAGQPMATLLVSSLERLFLGINPFWGGGDGPLRSTVLGPAPRRLLRSLPWLLSGRASGAMTEAAGYRSRCGECLELALDGTLNIDGECHEVRRAMGPVVVDVGGRFEFLRL</sequence>
<accession>A0A095VNP2</accession>
<dbReference type="STRING" id="1265313.HRUBRA_02433"/>
<feature type="domain" description="DAGKc" evidence="1">
    <location>
        <begin position="37"/>
        <end position="133"/>
    </location>
</feature>
<dbReference type="InterPro" id="IPR001206">
    <property type="entry name" value="Diacylglycerol_kinase_cat_dom"/>
</dbReference>
<evidence type="ECO:0000259" key="1">
    <source>
        <dbReference type="PROSITE" id="PS50146"/>
    </source>
</evidence>
<dbReference type="InterPro" id="IPR016064">
    <property type="entry name" value="NAD/diacylglycerol_kinase_sf"/>
</dbReference>
<dbReference type="Proteomes" id="UP000029640">
    <property type="component" value="Unassembled WGS sequence"/>
</dbReference>
<dbReference type="InterPro" id="IPR017438">
    <property type="entry name" value="ATP-NAD_kinase_N"/>
</dbReference>
<dbReference type="SUPFAM" id="SSF111331">
    <property type="entry name" value="NAD kinase/diacylglycerol kinase-like"/>
    <property type="match status" value="1"/>
</dbReference>
<dbReference type="GO" id="GO:0016301">
    <property type="term" value="F:kinase activity"/>
    <property type="evidence" value="ECO:0007669"/>
    <property type="project" value="InterPro"/>
</dbReference>
<dbReference type="Gene3D" id="3.40.50.10330">
    <property type="entry name" value="Probable inorganic polyphosphate/atp-NAD kinase, domain 1"/>
    <property type="match status" value="1"/>
</dbReference>
<keyword evidence="3" id="KW-1185">Reference proteome</keyword>
<dbReference type="PROSITE" id="PS50146">
    <property type="entry name" value="DAGK"/>
    <property type="match status" value="1"/>
</dbReference>
<evidence type="ECO:0000313" key="2">
    <source>
        <dbReference type="EMBL" id="KGE02995.1"/>
    </source>
</evidence>
<gene>
    <name evidence="2" type="ORF">HRUBRA_02433</name>
</gene>
<comment type="caution">
    <text evidence="2">The sequence shown here is derived from an EMBL/GenBank/DDBJ whole genome shotgun (WGS) entry which is preliminary data.</text>
</comment>
<dbReference type="Pfam" id="PF00781">
    <property type="entry name" value="DAGK_cat"/>
    <property type="match status" value="1"/>
</dbReference>